<reference evidence="1 2" key="1">
    <citation type="submission" date="2017-04" db="EMBL/GenBank/DDBJ databases">
        <title>Novel microbial lineages endemic to geothermal iron-oxide mats fill important gaps in the evolutionary history of Archaea.</title>
        <authorList>
            <person name="Jay Z.J."/>
            <person name="Beam J.P."/>
            <person name="Dlakic M."/>
            <person name="Rusch D.B."/>
            <person name="Kozubal M.A."/>
            <person name="Inskeep W.P."/>
        </authorList>
    </citation>
    <scope>NUCLEOTIDE SEQUENCE [LARGE SCALE GENOMIC DNA]</scope>
    <source>
        <strain evidence="1">ECH_B_SAG-G16</strain>
    </source>
</reference>
<proteinExistence type="predicted"/>
<dbReference type="Proteomes" id="UP000241886">
    <property type="component" value="Unassembled WGS sequence"/>
</dbReference>
<comment type="caution">
    <text evidence="1">The sequence shown here is derived from an EMBL/GenBank/DDBJ whole genome shotgun (WGS) entry which is preliminary data.</text>
</comment>
<protein>
    <submittedName>
        <fullName evidence="1">Uncharacterized protein</fullName>
    </submittedName>
</protein>
<name>A0A2R6C0V8_9ARCH</name>
<gene>
    <name evidence="1" type="ORF">B9Q13_04445</name>
</gene>
<accession>A0A2R6C0V8</accession>
<dbReference type="AlphaFoldDB" id="A0A2R6C0V8"/>
<organism evidence="1 2">
    <name type="scientific">Candidatus Marsarchaeota G2 archaeon ECH_B_SAG-G16</name>
    <dbReference type="NCBI Taxonomy" id="1978167"/>
    <lineage>
        <taxon>Archaea</taxon>
        <taxon>Candidatus Marsarchaeota</taxon>
        <taxon>Candidatus Marsarchaeota group 2</taxon>
    </lineage>
</organism>
<sequence>MLNQKNSNTKDKIKKLQTTKLVIVWPQVLYLIRVTNLWKKKSFLNTSKRFKSFSYQGNAFSWLQPNHAGKEAESSSIQESFTQQTEG</sequence>
<evidence type="ECO:0000313" key="2">
    <source>
        <dbReference type="Proteomes" id="UP000241886"/>
    </source>
</evidence>
<evidence type="ECO:0000313" key="1">
    <source>
        <dbReference type="EMBL" id="PSO04484.1"/>
    </source>
</evidence>
<dbReference type="EMBL" id="NEXO01000060">
    <property type="protein sequence ID" value="PSO04484.1"/>
    <property type="molecule type" value="Genomic_DNA"/>
</dbReference>